<dbReference type="KEGG" id="mbg:BN140_0869"/>
<dbReference type="PATRIC" id="fig|1201294.9.peg.951"/>
<dbReference type="SUPFAM" id="SSF53807">
    <property type="entry name" value="Helical backbone' metal receptor"/>
    <property type="match status" value="1"/>
</dbReference>
<evidence type="ECO:0000313" key="5">
    <source>
        <dbReference type="EMBL" id="CCJ35792.1"/>
    </source>
</evidence>
<proteinExistence type="inferred from homology"/>
<gene>
    <name evidence="5" type="ordered locus">BN140_0869</name>
</gene>
<reference evidence="6" key="1">
    <citation type="journal article" date="2012" name="J. Bacteriol.">
        <title>Complete genome sequence of the hydrogenotrophic, methanogenic archaeon Methanoculleus bourgensis strain MS2T, isolated from a sewage sludge digester.</title>
        <authorList>
            <person name="Maus I."/>
            <person name="Wibberg D."/>
            <person name="Stantscheff R."/>
            <person name="Eikmeyer F.G."/>
            <person name="Seffner A."/>
            <person name="Boelter J."/>
            <person name="Szczepanowski R."/>
            <person name="Blom J."/>
            <person name="Jaenicke S."/>
            <person name="Konig H."/>
            <person name="Puhler A."/>
            <person name="Schluter A."/>
        </authorList>
    </citation>
    <scope>NUCLEOTIDE SEQUENCE [LARGE SCALE GENOMIC DNA]</scope>
    <source>
        <strain evidence="6">ATCC 43281 / DSM 3045 / OCM 15 / MS2</strain>
    </source>
</reference>
<feature type="coiled-coil region" evidence="4">
    <location>
        <begin position="170"/>
        <end position="197"/>
    </location>
</feature>
<evidence type="ECO:0000256" key="3">
    <source>
        <dbReference type="ARBA" id="ARBA00022729"/>
    </source>
</evidence>
<organism evidence="5 6">
    <name type="scientific">Methanoculleus bourgensis (strain ATCC 43281 / DSM 3045 / OCM 15 / MS2)</name>
    <name type="common">Methanogenium bourgense</name>
    <dbReference type="NCBI Taxonomy" id="1201294"/>
    <lineage>
        <taxon>Archaea</taxon>
        <taxon>Methanobacteriati</taxon>
        <taxon>Methanobacteriota</taxon>
        <taxon>Stenosarchaea group</taxon>
        <taxon>Methanomicrobia</taxon>
        <taxon>Methanomicrobiales</taxon>
        <taxon>Methanomicrobiaceae</taxon>
        <taxon>Methanoculleus</taxon>
    </lineage>
</organism>
<keyword evidence="4" id="KW-0175">Coiled coil</keyword>
<evidence type="ECO:0000256" key="2">
    <source>
        <dbReference type="ARBA" id="ARBA00022448"/>
    </source>
</evidence>
<accession>I7LJA7</accession>
<dbReference type="PRINTS" id="PR00691">
    <property type="entry name" value="ADHESINB"/>
</dbReference>
<dbReference type="InterPro" id="IPR006129">
    <property type="entry name" value="AdhesinB"/>
</dbReference>
<dbReference type="PANTHER" id="PTHR42953:SF3">
    <property type="entry name" value="HIGH-AFFINITY ZINC UPTAKE SYSTEM PROTEIN ZNUA"/>
    <property type="match status" value="1"/>
</dbReference>
<evidence type="ECO:0000256" key="1">
    <source>
        <dbReference type="ARBA" id="ARBA00011028"/>
    </source>
</evidence>
<evidence type="ECO:0000256" key="4">
    <source>
        <dbReference type="SAM" id="Coils"/>
    </source>
</evidence>
<dbReference type="GO" id="GO:0007155">
    <property type="term" value="P:cell adhesion"/>
    <property type="evidence" value="ECO:0007669"/>
    <property type="project" value="InterPro"/>
</dbReference>
<keyword evidence="2" id="KW-0813">Transport</keyword>
<dbReference type="PROSITE" id="PS51257">
    <property type="entry name" value="PROKAR_LIPOPROTEIN"/>
    <property type="match status" value="1"/>
</dbReference>
<dbReference type="EMBL" id="HE964772">
    <property type="protein sequence ID" value="CCJ35792.1"/>
    <property type="molecule type" value="Genomic_DNA"/>
</dbReference>
<comment type="similarity">
    <text evidence="1">Belongs to the bacterial solute-binding protein 9 family.</text>
</comment>
<protein>
    <submittedName>
        <fullName evidence="5">ABC-type metal ion transport system, periplasmic component</fullName>
    </submittedName>
</protein>
<dbReference type="Proteomes" id="UP000009007">
    <property type="component" value="Chromosome I"/>
</dbReference>
<dbReference type="InterPro" id="IPR006128">
    <property type="entry name" value="Lipoprotein_PsaA-like"/>
</dbReference>
<keyword evidence="6" id="KW-1185">Reference proteome</keyword>
<dbReference type="AlphaFoldDB" id="I7LJA7"/>
<dbReference type="GO" id="GO:0030001">
    <property type="term" value="P:metal ion transport"/>
    <property type="evidence" value="ECO:0007669"/>
    <property type="project" value="InterPro"/>
</dbReference>
<dbReference type="InterPro" id="IPR050492">
    <property type="entry name" value="Bact_metal-bind_prot9"/>
</dbReference>
<dbReference type="Gene3D" id="3.40.50.1980">
    <property type="entry name" value="Nitrogenase molybdenum iron protein domain"/>
    <property type="match status" value="2"/>
</dbReference>
<name>I7LJA7_METBM</name>
<dbReference type="STRING" id="1201294.BN140_0869"/>
<evidence type="ECO:0000313" key="6">
    <source>
        <dbReference type="Proteomes" id="UP000009007"/>
    </source>
</evidence>
<dbReference type="PRINTS" id="PR00690">
    <property type="entry name" value="ADHESNFAMILY"/>
</dbReference>
<dbReference type="InterPro" id="IPR006127">
    <property type="entry name" value="ZnuA-like"/>
</dbReference>
<dbReference type="BioCyc" id="MBOU1201294:BN140_RS04365-MONOMER"/>
<dbReference type="Pfam" id="PF01297">
    <property type="entry name" value="ZnuA"/>
    <property type="match status" value="1"/>
</dbReference>
<dbReference type="RefSeq" id="WP_014866768.1">
    <property type="nucleotide sequence ID" value="NC_018227.2"/>
</dbReference>
<dbReference type="GO" id="GO:0046872">
    <property type="term" value="F:metal ion binding"/>
    <property type="evidence" value="ECO:0007669"/>
    <property type="project" value="InterPro"/>
</dbReference>
<dbReference type="GeneID" id="13355459"/>
<sequence>MGSQGKGIVNPLSLVAAAFVVLMLAATTAGCTGTDRQDDGKIVVAVTIPPEQEFVERVGGDHVRVILLVPPGADPHTYEPPPGVIADLADADIYAVVGSGIEFELAWKEKIAAMNPGMLIVDCSRGIDLISTGEGDHSGTDPHIWLSPRNAKVMVENICQGLVEVDPANADEYRRNADAYQGELDALDREIAGALAESGVEKIMVYHPSWAYFARDYGLEEIPIENEGKEPSPRGIEHLIKQAKEEHITVIFASPEYSTRSAEVIADEIGGTVVLVSPLAKDYLANMRHVAAAFAGSGSP</sequence>
<dbReference type="HOGENOM" id="CLU_016838_1_0_2"/>
<dbReference type="PANTHER" id="PTHR42953">
    <property type="entry name" value="HIGH-AFFINITY ZINC UPTAKE SYSTEM PROTEIN ZNUA-RELATED"/>
    <property type="match status" value="1"/>
</dbReference>
<keyword evidence="3" id="KW-0732">Signal</keyword>